<name>A0ABW4E613_9LACO</name>
<dbReference type="EC" id="2.7.1.-" evidence="9"/>
<accession>A0ABW4E613</accession>
<comment type="similarity">
    <text evidence="1">Belongs to the FGGY kinase family.</text>
</comment>
<keyword evidence="3" id="KW-0547">Nucleotide-binding</keyword>
<dbReference type="EMBL" id="JBHTON010000006">
    <property type="protein sequence ID" value="MFD1484234.1"/>
    <property type="molecule type" value="Genomic_DNA"/>
</dbReference>
<keyword evidence="4" id="KW-0418">Kinase</keyword>
<dbReference type="RefSeq" id="WP_125752211.1">
    <property type="nucleotide sequence ID" value="NZ_JBHTON010000006.1"/>
</dbReference>
<comment type="caution">
    <text evidence="9">The sequence shown here is derived from an EMBL/GenBank/DDBJ whole genome shotgun (WGS) entry which is preliminary data.</text>
</comment>
<evidence type="ECO:0000256" key="5">
    <source>
        <dbReference type="ARBA" id="ARBA00022840"/>
    </source>
</evidence>
<evidence type="ECO:0000256" key="2">
    <source>
        <dbReference type="ARBA" id="ARBA00022679"/>
    </source>
</evidence>
<feature type="domain" description="Carbohydrate kinase FGGY C-terminal" evidence="8">
    <location>
        <begin position="249"/>
        <end position="439"/>
    </location>
</feature>
<dbReference type="InterPro" id="IPR018484">
    <property type="entry name" value="FGGY_N"/>
</dbReference>
<dbReference type="InterPro" id="IPR013449">
    <property type="entry name" value="Rhamnulokinase"/>
</dbReference>
<keyword evidence="10" id="KW-1185">Reference proteome</keyword>
<evidence type="ECO:0000256" key="6">
    <source>
        <dbReference type="ARBA" id="ARBA00023308"/>
    </source>
</evidence>
<dbReference type="PANTHER" id="PTHR43095">
    <property type="entry name" value="SUGAR KINASE"/>
    <property type="match status" value="1"/>
</dbReference>
<evidence type="ECO:0000256" key="4">
    <source>
        <dbReference type="ARBA" id="ARBA00022777"/>
    </source>
</evidence>
<keyword evidence="2 9" id="KW-0808">Transferase</keyword>
<organism evidence="9 10">
    <name type="scientific">Lacticaseibacillus baoqingensis</name>
    <dbReference type="NCBI Taxonomy" id="2486013"/>
    <lineage>
        <taxon>Bacteria</taxon>
        <taxon>Bacillati</taxon>
        <taxon>Bacillota</taxon>
        <taxon>Bacilli</taxon>
        <taxon>Lactobacillales</taxon>
        <taxon>Lactobacillaceae</taxon>
        <taxon>Lacticaseibacillus</taxon>
    </lineage>
</organism>
<evidence type="ECO:0000259" key="7">
    <source>
        <dbReference type="Pfam" id="PF00370"/>
    </source>
</evidence>
<evidence type="ECO:0000256" key="1">
    <source>
        <dbReference type="ARBA" id="ARBA00009156"/>
    </source>
</evidence>
<gene>
    <name evidence="9" type="ORF">ACFQ5J_03190</name>
</gene>
<reference evidence="10" key="1">
    <citation type="journal article" date="2019" name="Int. J. Syst. Evol. Microbiol.">
        <title>The Global Catalogue of Microorganisms (GCM) 10K type strain sequencing project: providing services to taxonomists for standard genome sequencing and annotation.</title>
        <authorList>
            <consortium name="The Broad Institute Genomics Platform"/>
            <consortium name="The Broad Institute Genome Sequencing Center for Infectious Disease"/>
            <person name="Wu L."/>
            <person name="Ma J."/>
        </authorList>
    </citation>
    <scope>NUCLEOTIDE SEQUENCE [LARGE SCALE GENOMIC DNA]</scope>
    <source>
        <strain evidence="10">CCM 8903</strain>
    </source>
</reference>
<keyword evidence="5" id="KW-0067">ATP-binding</keyword>
<dbReference type="Pfam" id="PF02782">
    <property type="entry name" value="FGGY_C"/>
    <property type="match status" value="1"/>
</dbReference>
<dbReference type="Pfam" id="PF00370">
    <property type="entry name" value="FGGY_N"/>
    <property type="match status" value="1"/>
</dbReference>
<dbReference type="InterPro" id="IPR043129">
    <property type="entry name" value="ATPase_NBD"/>
</dbReference>
<protein>
    <submittedName>
        <fullName evidence="9">Rhamnulokinase family protein</fullName>
        <ecNumber evidence="9">2.7.1.-</ecNumber>
    </submittedName>
</protein>
<dbReference type="GO" id="GO:0016740">
    <property type="term" value="F:transferase activity"/>
    <property type="evidence" value="ECO:0007669"/>
    <property type="project" value="UniProtKB-KW"/>
</dbReference>
<evidence type="ECO:0000313" key="9">
    <source>
        <dbReference type="EMBL" id="MFD1484234.1"/>
    </source>
</evidence>
<evidence type="ECO:0000259" key="8">
    <source>
        <dbReference type="Pfam" id="PF02782"/>
    </source>
</evidence>
<dbReference type="InterPro" id="IPR050406">
    <property type="entry name" value="FGGY_Carb_Kinase"/>
</dbReference>
<evidence type="ECO:0000313" key="10">
    <source>
        <dbReference type="Proteomes" id="UP001597252"/>
    </source>
</evidence>
<dbReference type="SUPFAM" id="SSF53067">
    <property type="entry name" value="Actin-like ATPase domain"/>
    <property type="match status" value="2"/>
</dbReference>
<dbReference type="Proteomes" id="UP001597252">
    <property type="component" value="Unassembled WGS sequence"/>
</dbReference>
<proteinExistence type="inferred from homology"/>
<sequence>MKKVLAFDFGASSGRAMLGIYDQGDLSLEEVHRFKNYPLERDGQLFWDIDYLFGEVKVAIQKAQQTHVLDSIGVDTWGVDFGLIGDDGQLLQLPRSYRDPYTAQVLPAVSQHLDLQTLYQRTGNQLMPINTLFQLFATQQAAPKLVAQAQKFLFMPDLFNYLLTGKLFAERSIASTAQMIDPRTGEWAADILAQLAIPQKLLPPLVDAPHLAGVTKPELGFGAIKVINVCEHDTASAVVSVPNNQNFLFISCGTWSLIGTELQAPVITDQAYQYNLTNETGINRTTRFLKNLTGLWIIQELQRNLAAAKRDYSFGELAALADQAPAFQCLIDTDNPLFTAPGPMIPRIRYFAEFTGQTPPTTEGEFVRCIYESLAMKYKLTYMEISAAVKGEFDAINIVGGGSQAAILCQMVADAANSRVIAGPVEATALGNIAVQLLAQGEFKDLKEIRDWLKRYSHTQYYVPNQDCEVWDREFSRYQAICKTAGVDHLVTAYAKEPLV</sequence>
<dbReference type="InterPro" id="IPR018485">
    <property type="entry name" value="FGGY_C"/>
</dbReference>
<keyword evidence="6" id="KW-0684">Rhamnose metabolism</keyword>
<feature type="domain" description="Carbohydrate kinase FGGY N-terminal" evidence="7">
    <location>
        <begin position="4"/>
        <end position="239"/>
    </location>
</feature>
<dbReference type="Gene3D" id="3.30.420.40">
    <property type="match status" value="2"/>
</dbReference>
<evidence type="ECO:0000256" key="3">
    <source>
        <dbReference type="ARBA" id="ARBA00022741"/>
    </source>
</evidence>
<dbReference type="CDD" id="cd07771">
    <property type="entry name" value="ASKHA_NBD_FGGY_RhaB-like"/>
    <property type="match status" value="1"/>
</dbReference>